<keyword evidence="4" id="KW-1185">Reference proteome</keyword>
<evidence type="ECO:0000256" key="2">
    <source>
        <dbReference type="SAM" id="SignalP"/>
    </source>
</evidence>
<evidence type="ECO:0008006" key="5">
    <source>
        <dbReference type="Google" id="ProtNLM"/>
    </source>
</evidence>
<keyword evidence="1 2" id="KW-0732">Signal</keyword>
<dbReference type="InterPro" id="IPR009003">
    <property type="entry name" value="Peptidase_S1_PA"/>
</dbReference>
<dbReference type="PANTHER" id="PTHR15462:SF19">
    <property type="entry name" value="PEPTIDASE S1 DOMAIN-CONTAINING PROTEIN"/>
    <property type="match status" value="1"/>
</dbReference>
<accession>A0A919REQ0</accession>
<dbReference type="RefSeq" id="WP_204025422.1">
    <property type="nucleotide sequence ID" value="NZ_BOOW01000018.1"/>
</dbReference>
<gene>
    <name evidence="3" type="ORF">Ssi02_27490</name>
</gene>
<organism evidence="3 4">
    <name type="scientific">Sinosporangium siamense</name>
    <dbReference type="NCBI Taxonomy" id="1367973"/>
    <lineage>
        <taxon>Bacteria</taxon>
        <taxon>Bacillati</taxon>
        <taxon>Actinomycetota</taxon>
        <taxon>Actinomycetes</taxon>
        <taxon>Streptosporangiales</taxon>
        <taxon>Streptosporangiaceae</taxon>
        <taxon>Sinosporangium</taxon>
    </lineage>
</organism>
<feature type="chain" id="PRO_5036813607" description="V8-like Glu-specific endopeptidase" evidence="2">
    <location>
        <begin position="32"/>
        <end position="424"/>
    </location>
</feature>
<protein>
    <recommendedName>
        <fullName evidence="5">V8-like Glu-specific endopeptidase</fullName>
    </recommendedName>
</protein>
<evidence type="ECO:0000313" key="4">
    <source>
        <dbReference type="Proteomes" id="UP000606172"/>
    </source>
</evidence>
<dbReference type="Proteomes" id="UP000606172">
    <property type="component" value="Unassembled WGS sequence"/>
</dbReference>
<dbReference type="SUPFAM" id="SSF50494">
    <property type="entry name" value="Trypsin-like serine proteases"/>
    <property type="match status" value="1"/>
</dbReference>
<evidence type="ECO:0000256" key="1">
    <source>
        <dbReference type="ARBA" id="ARBA00022729"/>
    </source>
</evidence>
<proteinExistence type="predicted"/>
<comment type="caution">
    <text evidence="3">The sequence shown here is derived from an EMBL/GenBank/DDBJ whole genome shotgun (WGS) entry which is preliminary data.</text>
</comment>
<dbReference type="AlphaFoldDB" id="A0A919REQ0"/>
<dbReference type="Gene3D" id="2.40.10.10">
    <property type="entry name" value="Trypsin-like serine proteases"/>
    <property type="match status" value="2"/>
</dbReference>
<feature type="signal peptide" evidence="2">
    <location>
        <begin position="1"/>
        <end position="31"/>
    </location>
</feature>
<reference evidence="3" key="1">
    <citation type="submission" date="2021-01" db="EMBL/GenBank/DDBJ databases">
        <title>Whole genome shotgun sequence of Sinosporangium siamense NBRC 109515.</title>
        <authorList>
            <person name="Komaki H."/>
            <person name="Tamura T."/>
        </authorList>
    </citation>
    <scope>NUCLEOTIDE SEQUENCE</scope>
    <source>
        <strain evidence="3">NBRC 109515</strain>
    </source>
</reference>
<dbReference type="InterPro" id="IPR050966">
    <property type="entry name" value="Glutamyl_endopeptidase"/>
</dbReference>
<dbReference type="PANTHER" id="PTHR15462">
    <property type="entry name" value="SERINE PROTEASE"/>
    <property type="match status" value="1"/>
</dbReference>
<name>A0A919REQ0_9ACTN</name>
<sequence length="424" mass="45952">MSNRAKRLLPLGALAATAVLAASAFGGPAQASPAYASDLLLSSPAEAYGAARFWLDANGAAMRKAQEYVWDAKDVTKLVRSSGDVTDGKPGMIGPKPATTAKVKNVNLPRTIGKVFFVDHKGEYRWCSGASVQSRYGNLVATAGHCVYDMEGNKDVLDRWVFVPSYYQGKAPYGIYVGKQAVTSYALDVYEDYDQDYAFVAVYNGFSEIGAKDVDRKDYSEWNGVKRSYSEEIIDIPGGKTAQEQYNEGAAKYPGDYWTKGSAYYRNRYIVGAAKDTGSLASAVGALGFAWNQKIGEPVIAFGYPGSPHPDGDKPFTGVTPKFCTGKPLAKTYKISDYKVADHVALKCAMTGGADGGPWVIRYDNTKRYGYINGVTSVFHDQDANNRVDHISSPYFDGETHGVYSKANGIQSSRIVGDKGQLLK</sequence>
<dbReference type="EMBL" id="BOOW01000018">
    <property type="protein sequence ID" value="GII92518.1"/>
    <property type="molecule type" value="Genomic_DNA"/>
</dbReference>
<dbReference type="InterPro" id="IPR043504">
    <property type="entry name" value="Peptidase_S1_PA_chymotrypsin"/>
</dbReference>
<evidence type="ECO:0000313" key="3">
    <source>
        <dbReference type="EMBL" id="GII92518.1"/>
    </source>
</evidence>